<name>N8Q9J6_9GAMM</name>
<dbReference type="EMBL" id="APOH01000013">
    <property type="protein sequence ID" value="ENU19878.1"/>
    <property type="molecule type" value="Genomic_DNA"/>
</dbReference>
<evidence type="ECO:0000313" key="2">
    <source>
        <dbReference type="Proteomes" id="UP000013086"/>
    </source>
</evidence>
<dbReference type="HOGENOM" id="CLU_1113945_0_0_6"/>
<dbReference type="PROSITE" id="PS51257">
    <property type="entry name" value="PROKAR_LIPOPROTEIN"/>
    <property type="match status" value="1"/>
</dbReference>
<dbReference type="PATRIC" id="fig|1217715.3.peg.1774"/>
<dbReference type="OrthoDB" id="6712474at2"/>
<gene>
    <name evidence="1" type="ORF">F994_01818</name>
</gene>
<comment type="caution">
    <text evidence="1">The sequence shown here is derived from an EMBL/GenBank/DDBJ whole genome shotgun (WGS) entry which is preliminary data.</text>
</comment>
<proteinExistence type="predicted"/>
<evidence type="ECO:0008006" key="3">
    <source>
        <dbReference type="Google" id="ProtNLM"/>
    </source>
</evidence>
<organism evidence="1 2">
    <name type="scientific">Acinetobacter bohemicus ANC 3994</name>
    <dbReference type="NCBI Taxonomy" id="1217715"/>
    <lineage>
        <taxon>Bacteria</taxon>
        <taxon>Pseudomonadati</taxon>
        <taxon>Pseudomonadota</taxon>
        <taxon>Gammaproteobacteria</taxon>
        <taxon>Moraxellales</taxon>
        <taxon>Moraxellaceae</taxon>
        <taxon>Acinetobacter</taxon>
    </lineage>
</organism>
<protein>
    <recommendedName>
        <fullName evidence="3">Lipoprotein</fullName>
    </recommendedName>
</protein>
<dbReference type="eggNOG" id="ENOG503459S">
    <property type="taxonomic scope" value="Bacteria"/>
</dbReference>
<dbReference type="Proteomes" id="UP000013086">
    <property type="component" value="Unassembled WGS sequence"/>
</dbReference>
<dbReference type="RefSeq" id="WP_004648262.1">
    <property type="nucleotide sequence ID" value="NZ_KB849164.1"/>
</dbReference>
<sequence>MCDSRSYAFIFCILFLTGCGENFTVGGVSLGGSGTGLGVPDSGPKDGIEDQYSMEFYLKNSMTKLQEFPADPDCSGVSRTIQLENLETGKLAPDGTDITLAETSASKPNNAAVQIIVRNLTDKPILEHIPSCTAPIKLLDQDGNIVNQGQNFNCSNGESLQAYAAGECRVFRYEFSLPQKVSAWTLNYNTRYTGTDNIEINQCPSLSFNMDVDTKKDDGMFTGGIGLIISGMPVESLPCELIEPPLINP</sequence>
<dbReference type="AlphaFoldDB" id="N8Q9J6"/>
<accession>N8Q9J6</accession>
<reference evidence="1 2" key="1">
    <citation type="submission" date="2013-02" db="EMBL/GenBank/DDBJ databases">
        <title>The Genome Sequence of Acinetobacter sp. ANC 3994.</title>
        <authorList>
            <consortium name="The Broad Institute Genome Sequencing Platform"/>
            <consortium name="The Broad Institute Genome Sequencing Center for Infectious Disease"/>
            <person name="Cerqueira G."/>
            <person name="Feldgarden M."/>
            <person name="Courvalin P."/>
            <person name="Perichon B."/>
            <person name="Grillot-Courvalin C."/>
            <person name="Clermont D."/>
            <person name="Rocha E."/>
            <person name="Yoon E.-J."/>
            <person name="Nemec A."/>
            <person name="Walker B."/>
            <person name="Young S.K."/>
            <person name="Zeng Q."/>
            <person name="Gargeya S."/>
            <person name="Fitzgerald M."/>
            <person name="Haas B."/>
            <person name="Abouelleil A."/>
            <person name="Alvarado L."/>
            <person name="Arachchi H.M."/>
            <person name="Berlin A.M."/>
            <person name="Chapman S.B."/>
            <person name="Dewar J."/>
            <person name="Goldberg J."/>
            <person name="Griggs A."/>
            <person name="Gujja S."/>
            <person name="Hansen M."/>
            <person name="Howarth C."/>
            <person name="Imamovic A."/>
            <person name="Larimer J."/>
            <person name="McCowan C."/>
            <person name="Murphy C."/>
            <person name="Neiman D."/>
            <person name="Pearson M."/>
            <person name="Priest M."/>
            <person name="Roberts A."/>
            <person name="Saif S."/>
            <person name="Shea T."/>
            <person name="Sisk P."/>
            <person name="Sykes S."/>
            <person name="Wortman J."/>
            <person name="Nusbaum C."/>
            <person name="Birren B."/>
        </authorList>
    </citation>
    <scope>NUCLEOTIDE SEQUENCE [LARGE SCALE GENOMIC DNA]</scope>
    <source>
        <strain evidence="1 2">ANC 3994</strain>
    </source>
</reference>
<evidence type="ECO:0000313" key="1">
    <source>
        <dbReference type="EMBL" id="ENU19878.1"/>
    </source>
</evidence>